<dbReference type="InterPro" id="IPR050109">
    <property type="entry name" value="HTH-type_TetR-like_transc_reg"/>
</dbReference>
<dbReference type="GO" id="GO:0045892">
    <property type="term" value="P:negative regulation of DNA-templated transcription"/>
    <property type="evidence" value="ECO:0007669"/>
    <property type="project" value="UniProtKB-ARBA"/>
</dbReference>
<dbReference type="RefSeq" id="WP_173080356.1">
    <property type="nucleotide sequence ID" value="NZ_BAABJB010000001.1"/>
</dbReference>
<dbReference type="GO" id="GO:0003700">
    <property type="term" value="F:DNA-binding transcription factor activity"/>
    <property type="evidence" value="ECO:0007669"/>
    <property type="project" value="TreeGrafter"/>
</dbReference>
<reference evidence="6 7" key="2">
    <citation type="submission" date="2020-03" db="EMBL/GenBank/DDBJ databases">
        <authorList>
            <person name="Ichikawa N."/>
            <person name="Kimura A."/>
            <person name="Kitahashi Y."/>
            <person name="Uohara A."/>
        </authorList>
    </citation>
    <scope>NUCLEOTIDE SEQUENCE [LARGE SCALE GENOMIC DNA]</scope>
    <source>
        <strain evidence="6 7">NBRC 108638</strain>
    </source>
</reference>
<name>A0A6V8LHR2_9ACTN</name>
<feature type="domain" description="HTH tetR-type" evidence="5">
    <location>
        <begin position="15"/>
        <end position="75"/>
    </location>
</feature>
<dbReference type="InterPro" id="IPR001647">
    <property type="entry name" value="HTH_TetR"/>
</dbReference>
<evidence type="ECO:0000259" key="5">
    <source>
        <dbReference type="PROSITE" id="PS50977"/>
    </source>
</evidence>
<keyword evidence="7" id="KW-1185">Reference proteome</keyword>
<evidence type="ECO:0000313" key="6">
    <source>
        <dbReference type="EMBL" id="GFJ93647.1"/>
    </source>
</evidence>
<dbReference type="EMBL" id="BLPG01000001">
    <property type="protein sequence ID" value="GFJ93647.1"/>
    <property type="molecule type" value="Genomic_DNA"/>
</dbReference>
<proteinExistence type="predicted"/>
<sequence>MDDKSPLPLRERKHRRTREAIIEAAMTLFAERGFDGVTVTDIAQRAEVGRSTFFRYFTDKQEVLFADDAELRQLLIAACERVAADLAPLGTCLADALAVTRAGLLALTGRIAERSHWLPVRERLIGERAELRARTLLKERGYVEAGIDVLQRHGAAPATALLATNLAAACYAAAHAQTLATGKDLPAALDEAFSHLAGLDTRRLRDRLD</sequence>
<feature type="DNA-binding region" description="H-T-H motif" evidence="4">
    <location>
        <begin position="38"/>
        <end position="57"/>
    </location>
</feature>
<accession>A0A6V8LHR2</accession>
<dbReference type="FunFam" id="1.10.10.60:FF:000141">
    <property type="entry name" value="TetR family transcriptional regulator"/>
    <property type="match status" value="1"/>
</dbReference>
<dbReference type="Pfam" id="PF00440">
    <property type="entry name" value="TetR_N"/>
    <property type="match status" value="1"/>
</dbReference>
<evidence type="ECO:0000256" key="1">
    <source>
        <dbReference type="ARBA" id="ARBA00023015"/>
    </source>
</evidence>
<dbReference type="Gene3D" id="1.10.357.10">
    <property type="entry name" value="Tetracycline Repressor, domain 2"/>
    <property type="match status" value="1"/>
</dbReference>
<dbReference type="InterPro" id="IPR009057">
    <property type="entry name" value="Homeodomain-like_sf"/>
</dbReference>
<dbReference type="PANTHER" id="PTHR30055">
    <property type="entry name" value="HTH-TYPE TRANSCRIPTIONAL REGULATOR RUTR"/>
    <property type="match status" value="1"/>
</dbReference>
<organism evidence="6 7">
    <name type="scientific">Phytohabitans rumicis</name>
    <dbReference type="NCBI Taxonomy" id="1076125"/>
    <lineage>
        <taxon>Bacteria</taxon>
        <taxon>Bacillati</taxon>
        <taxon>Actinomycetota</taxon>
        <taxon>Actinomycetes</taxon>
        <taxon>Micromonosporales</taxon>
        <taxon>Micromonosporaceae</taxon>
    </lineage>
</organism>
<dbReference type="Proteomes" id="UP000482960">
    <property type="component" value="Unassembled WGS sequence"/>
</dbReference>
<dbReference type="SUPFAM" id="SSF46689">
    <property type="entry name" value="Homeodomain-like"/>
    <property type="match status" value="1"/>
</dbReference>
<dbReference type="AlphaFoldDB" id="A0A6V8LHR2"/>
<keyword evidence="1" id="KW-0805">Transcription regulation</keyword>
<dbReference type="PANTHER" id="PTHR30055:SF234">
    <property type="entry name" value="HTH-TYPE TRANSCRIPTIONAL REGULATOR BETI"/>
    <property type="match status" value="1"/>
</dbReference>
<keyword evidence="3" id="KW-0804">Transcription</keyword>
<evidence type="ECO:0000256" key="4">
    <source>
        <dbReference type="PROSITE-ProRule" id="PRU00335"/>
    </source>
</evidence>
<evidence type="ECO:0000313" key="7">
    <source>
        <dbReference type="Proteomes" id="UP000482960"/>
    </source>
</evidence>
<reference evidence="6 7" key="1">
    <citation type="submission" date="2020-03" db="EMBL/GenBank/DDBJ databases">
        <title>Whole genome shotgun sequence of Phytohabitans rumicis NBRC 108638.</title>
        <authorList>
            <person name="Komaki H."/>
            <person name="Tamura T."/>
        </authorList>
    </citation>
    <scope>NUCLEOTIDE SEQUENCE [LARGE SCALE GENOMIC DNA]</scope>
    <source>
        <strain evidence="6 7">NBRC 108638</strain>
    </source>
</reference>
<protein>
    <submittedName>
        <fullName evidence="6">TetR family transcriptional regulator</fullName>
    </submittedName>
</protein>
<evidence type="ECO:0000256" key="3">
    <source>
        <dbReference type="ARBA" id="ARBA00023163"/>
    </source>
</evidence>
<dbReference type="PROSITE" id="PS50977">
    <property type="entry name" value="HTH_TETR_2"/>
    <property type="match status" value="1"/>
</dbReference>
<keyword evidence="2 4" id="KW-0238">DNA-binding</keyword>
<comment type="caution">
    <text evidence="6">The sequence shown here is derived from an EMBL/GenBank/DDBJ whole genome shotgun (WGS) entry which is preliminary data.</text>
</comment>
<dbReference type="GO" id="GO:0000976">
    <property type="term" value="F:transcription cis-regulatory region binding"/>
    <property type="evidence" value="ECO:0007669"/>
    <property type="project" value="TreeGrafter"/>
</dbReference>
<dbReference type="PRINTS" id="PR00455">
    <property type="entry name" value="HTHTETR"/>
</dbReference>
<evidence type="ECO:0000256" key="2">
    <source>
        <dbReference type="ARBA" id="ARBA00023125"/>
    </source>
</evidence>
<gene>
    <name evidence="6" type="ORF">Prum_072890</name>
</gene>